<reference evidence="1" key="1">
    <citation type="submission" date="2014-09" db="EMBL/GenBank/DDBJ databases">
        <authorList>
            <person name="Magalhaes I.L.F."/>
            <person name="Oliveira U."/>
            <person name="Santos F.R."/>
            <person name="Vidigal T.H.D.A."/>
            <person name="Brescovit A.D."/>
            <person name="Santos A.J."/>
        </authorList>
    </citation>
    <scope>NUCLEOTIDE SEQUENCE</scope>
    <source>
        <tissue evidence="1">Shoot tissue taken approximately 20 cm above the soil surface</tissue>
    </source>
</reference>
<evidence type="ECO:0000313" key="1">
    <source>
        <dbReference type="EMBL" id="JAE17916.1"/>
    </source>
</evidence>
<protein>
    <submittedName>
        <fullName evidence="1">Uncharacterized protein</fullName>
    </submittedName>
</protein>
<organism evidence="1">
    <name type="scientific">Arundo donax</name>
    <name type="common">Giant reed</name>
    <name type="synonym">Donax arundinaceus</name>
    <dbReference type="NCBI Taxonomy" id="35708"/>
    <lineage>
        <taxon>Eukaryota</taxon>
        <taxon>Viridiplantae</taxon>
        <taxon>Streptophyta</taxon>
        <taxon>Embryophyta</taxon>
        <taxon>Tracheophyta</taxon>
        <taxon>Spermatophyta</taxon>
        <taxon>Magnoliopsida</taxon>
        <taxon>Liliopsida</taxon>
        <taxon>Poales</taxon>
        <taxon>Poaceae</taxon>
        <taxon>PACMAD clade</taxon>
        <taxon>Arundinoideae</taxon>
        <taxon>Arundineae</taxon>
        <taxon>Arundo</taxon>
    </lineage>
</organism>
<sequence length="212" mass="24410">MQENILEEQKQTVLIVRIYQKLTPQLKTSTLIVLKVMHMFMKCQQNHPMLIHLSVHISMIYMREKAASEDLKLIPSIFLGRSCKILHLVGTMSRMRRSGMLALIKKAQMTTMATIVLPMVHLPMAEVVFGTTRTTILKIIHHLLFLISMILLLNKKVCLILSPRSILNDYLVSKITRDPQPQIGVNSGEVNLQLIRELQRCFPEQKHNHLIT</sequence>
<proteinExistence type="predicted"/>
<reference evidence="1" key="2">
    <citation type="journal article" date="2015" name="Data Brief">
        <title>Shoot transcriptome of the giant reed, Arundo donax.</title>
        <authorList>
            <person name="Barrero R.A."/>
            <person name="Guerrero F.D."/>
            <person name="Moolhuijzen P."/>
            <person name="Goolsby J.A."/>
            <person name="Tidwell J."/>
            <person name="Bellgard S.E."/>
            <person name="Bellgard M.I."/>
        </authorList>
    </citation>
    <scope>NUCLEOTIDE SEQUENCE</scope>
    <source>
        <tissue evidence="1">Shoot tissue taken approximately 20 cm above the soil surface</tissue>
    </source>
</reference>
<dbReference type="EMBL" id="GBRH01179980">
    <property type="protein sequence ID" value="JAE17916.1"/>
    <property type="molecule type" value="Transcribed_RNA"/>
</dbReference>
<accession>A0A0A9P5S5</accession>
<dbReference type="AlphaFoldDB" id="A0A0A9P5S5"/>
<name>A0A0A9P5S5_ARUDO</name>